<dbReference type="AlphaFoldDB" id="A0A9K3PB24"/>
<dbReference type="InterPro" id="IPR050593">
    <property type="entry name" value="LovG"/>
</dbReference>
<proteinExistence type="predicted"/>
<dbReference type="GO" id="GO:0032259">
    <property type="term" value="P:methylation"/>
    <property type="evidence" value="ECO:0007669"/>
    <property type="project" value="UniProtKB-KW"/>
</dbReference>
<keyword evidence="3 7" id="KW-0378">Hydrolase</keyword>
<feature type="compositionally biased region" description="Low complexity" evidence="4">
    <location>
        <begin position="82"/>
        <end position="92"/>
    </location>
</feature>
<evidence type="ECO:0000313" key="8">
    <source>
        <dbReference type="Proteomes" id="UP000693970"/>
    </source>
</evidence>
<feature type="region of interest" description="Disordered" evidence="4">
    <location>
        <begin position="134"/>
        <end position="164"/>
    </location>
</feature>
<dbReference type="PANTHER" id="PTHR48070:SF6">
    <property type="entry name" value="ESTERASE OVCA2"/>
    <property type="match status" value="1"/>
</dbReference>
<reference evidence="7" key="1">
    <citation type="journal article" date="2021" name="Sci. Rep.">
        <title>Diploid genomic architecture of Nitzschia inconspicua, an elite biomass production diatom.</title>
        <authorList>
            <person name="Oliver A."/>
            <person name="Podell S."/>
            <person name="Pinowska A."/>
            <person name="Traller J.C."/>
            <person name="Smith S.R."/>
            <person name="McClure R."/>
            <person name="Beliaev A."/>
            <person name="Bohutskyi P."/>
            <person name="Hill E.A."/>
            <person name="Rabines A."/>
            <person name="Zheng H."/>
            <person name="Allen L.Z."/>
            <person name="Kuo A."/>
            <person name="Grigoriev I.V."/>
            <person name="Allen A.E."/>
            <person name="Hazlebeck D."/>
            <person name="Allen E.E."/>
        </authorList>
    </citation>
    <scope>NUCLEOTIDE SEQUENCE</scope>
    <source>
        <strain evidence="7">Hildebrandi</strain>
    </source>
</reference>
<dbReference type="InterPro" id="IPR001537">
    <property type="entry name" value="SpoU_MeTrfase"/>
</dbReference>
<gene>
    <name evidence="7" type="ORF">IV203_023814</name>
</gene>
<feature type="compositionally biased region" description="Low complexity" evidence="4">
    <location>
        <begin position="453"/>
        <end position="467"/>
    </location>
</feature>
<reference evidence="7" key="2">
    <citation type="submission" date="2021-04" db="EMBL/GenBank/DDBJ databases">
        <authorList>
            <person name="Podell S."/>
        </authorList>
    </citation>
    <scope>NUCLEOTIDE SEQUENCE</scope>
    <source>
        <strain evidence="7">Hildebrandi</strain>
    </source>
</reference>
<dbReference type="InterPro" id="IPR005645">
    <property type="entry name" value="FSH-like_dom"/>
</dbReference>
<feature type="compositionally biased region" description="Low complexity" evidence="4">
    <location>
        <begin position="607"/>
        <end position="617"/>
    </location>
</feature>
<accession>A0A9K3PB24</accession>
<dbReference type="GO" id="GO:0005634">
    <property type="term" value="C:nucleus"/>
    <property type="evidence" value="ECO:0007669"/>
    <property type="project" value="TreeGrafter"/>
</dbReference>
<feature type="region of interest" description="Disordered" evidence="4">
    <location>
        <begin position="438"/>
        <end position="502"/>
    </location>
</feature>
<evidence type="ECO:0000256" key="4">
    <source>
        <dbReference type="SAM" id="MobiDB-lite"/>
    </source>
</evidence>
<organism evidence="7 8">
    <name type="scientific">Nitzschia inconspicua</name>
    <dbReference type="NCBI Taxonomy" id="303405"/>
    <lineage>
        <taxon>Eukaryota</taxon>
        <taxon>Sar</taxon>
        <taxon>Stramenopiles</taxon>
        <taxon>Ochrophyta</taxon>
        <taxon>Bacillariophyta</taxon>
        <taxon>Bacillariophyceae</taxon>
        <taxon>Bacillariophycidae</taxon>
        <taxon>Bacillariales</taxon>
        <taxon>Bacillariaceae</taxon>
        <taxon>Nitzschia</taxon>
    </lineage>
</organism>
<feature type="region of interest" description="Disordered" evidence="4">
    <location>
        <begin position="51"/>
        <end position="101"/>
    </location>
</feature>
<evidence type="ECO:0000256" key="2">
    <source>
        <dbReference type="ARBA" id="ARBA00022679"/>
    </source>
</evidence>
<dbReference type="GO" id="GO:0003723">
    <property type="term" value="F:RNA binding"/>
    <property type="evidence" value="ECO:0007669"/>
    <property type="project" value="InterPro"/>
</dbReference>
<dbReference type="GO" id="GO:0005737">
    <property type="term" value="C:cytoplasm"/>
    <property type="evidence" value="ECO:0007669"/>
    <property type="project" value="TreeGrafter"/>
</dbReference>
<dbReference type="EMBL" id="JAGRRH010000027">
    <property type="protein sequence ID" value="KAG7340271.1"/>
    <property type="molecule type" value="Genomic_DNA"/>
</dbReference>
<feature type="domain" description="Serine hydrolase" evidence="6">
    <location>
        <begin position="5"/>
        <end position="247"/>
    </location>
</feature>
<dbReference type="GO" id="GO:0006396">
    <property type="term" value="P:RNA processing"/>
    <property type="evidence" value="ECO:0007669"/>
    <property type="project" value="InterPro"/>
</dbReference>
<feature type="compositionally biased region" description="Polar residues" evidence="4">
    <location>
        <begin position="134"/>
        <end position="146"/>
    </location>
</feature>
<dbReference type="Pfam" id="PF03959">
    <property type="entry name" value="FSH1"/>
    <property type="match status" value="1"/>
</dbReference>
<dbReference type="Proteomes" id="UP000693970">
    <property type="component" value="Unassembled WGS sequence"/>
</dbReference>
<keyword evidence="1" id="KW-0489">Methyltransferase</keyword>
<evidence type="ECO:0000313" key="7">
    <source>
        <dbReference type="EMBL" id="KAG7340271.1"/>
    </source>
</evidence>
<evidence type="ECO:0000256" key="3">
    <source>
        <dbReference type="ARBA" id="ARBA00022801"/>
    </source>
</evidence>
<name>A0A9K3PB24_9STRA</name>
<keyword evidence="8" id="KW-1185">Reference proteome</keyword>
<feature type="region of interest" description="Disordered" evidence="4">
    <location>
        <begin position="328"/>
        <end position="361"/>
    </location>
</feature>
<comment type="caution">
    <text evidence="7">The sequence shown here is derived from an EMBL/GenBank/DDBJ whole genome shotgun (WGS) entry which is preliminary data.</text>
</comment>
<evidence type="ECO:0000259" key="6">
    <source>
        <dbReference type="Pfam" id="PF03959"/>
    </source>
</evidence>
<evidence type="ECO:0000259" key="5">
    <source>
        <dbReference type="Pfam" id="PF00588"/>
    </source>
</evidence>
<dbReference type="PANTHER" id="PTHR48070">
    <property type="entry name" value="ESTERASE OVCA2"/>
    <property type="match status" value="1"/>
</dbReference>
<dbReference type="OrthoDB" id="414698at2759"/>
<feature type="region of interest" description="Disordered" evidence="4">
    <location>
        <begin position="586"/>
        <end position="619"/>
    </location>
</feature>
<sequence>MSLQQQLRVLCLHDACSNAYDFSRQLEVLSQQLFHRHGIELDFVNSPLLTKNEKIPSSDTTRTSSGTPTTHTTTERNDTDADTGTNTDTTNTYRSIGLDSPPRIWWEEQQDMKPNQPQQPQTYQGMVQNNNDEEMQMTTHPGSSNREQNRNDRPAKTSSTTTATPAAVTKRYVGLDASLLLLRQIWTSATPPYWGILAMGQGASVASILALMELPTPKPFFCVFVHGTSLLPETENLNLDDIPCLHIVIQNPAVATTTTINNEPTERLIRQFGGTVIAVTTTTSTTGTSTSTGTTDQQYYPPTAGTATVCNPIGKFLVQQKKRLKRQYSEARNWNSSHHNHEEEDENSDTNAGHDDNDNDTTAGRVLALQHQLYLVQQEAARFVAQEIAQNPPRALMAVISPQQVVAAPTGTVRQAFGAQGGGAPCPSEFLLHRHKRTNHHHQDNDTNGPSRQHPSNSNNSTSQPQQEGEQGTNTLPNSNVATTPPPPTPIKEASSSTTTTNICDTSPVITVLLENPTKGTNWGPLLRCCVAFGIDRIYTVGYDQCAVQGSHGADKHIELVSFPTHQAAVDHLTNHERFQLVGLLKGHAQQQQQQQQQESTEKEDNNNNIKATNENEMAVERTEITTATAANGSNHGTTIPTSIVRVAATSSFSNDDTTTSNILPNCHSFPAHCRKFPPRTCLVLDKRKDGLGWDLAQHCSKFVHIPHYHDSSNDGTRNGFLTLEACLSIVLFEFTSWANTNEHNNYQGQKYHVTRIQKGSGTATKAAEQKRKDRRAAIEEMQLEEQSAATTTTSLFDDEKYWNDATSVPGDY</sequence>
<keyword evidence="2" id="KW-0808">Transferase</keyword>
<feature type="compositionally biased region" description="Polar residues" evidence="4">
    <location>
        <begin position="468"/>
        <end position="483"/>
    </location>
</feature>
<protein>
    <submittedName>
        <fullName evidence="7">Serine hydrolase</fullName>
    </submittedName>
</protein>
<dbReference type="GO" id="GO:0008173">
    <property type="term" value="F:RNA methyltransferase activity"/>
    <property type="evidence" value="ECO:0007669"/>
    <property type="project" value="InterPro"/>
</dbReference>
<dbReference type="Pfam" id="PF00588">
    <property type="entry name" value="SpoU_methylase"/>
    <property type="match status" value="1"/>
</dbReference>
<evidence type="ECO:0000256" key="1">
    <source>
        <dbReference type="ARBA" id="ARBA00022603"/>
    </source>
</evidence>
<feature type="compositionally biased region" description="Low complexity" evidence="4">
    <location>
        <begin position="57"/>
        <end position="72"/>
    </location>
</feature>
<dbReference type="GO" id="GO:0016787">
    <property type="term" value="F:hydrolase activity"/>
    <property type="evidence" value="ECO:0007669"/>
    <property type="project" value="UniProtKB-KW"/>
</dbReference>
<feature type="domain" description="tRNA/rRNA methyltransferase SpoU type" evidence="5">
    <location>
        <begin position="510"/>
        <end position="592"/>
    </location>
</feature>